<dbReference type="VEuPathDB" id="FungiDB:SPBR_04236"/>
<evidence type="ECO:0000256" key="1">
    <source>
        <dbReference type="SAM" id="MobiDB-lite"/>
    </source>
</evidence>
<feature type="chain" id="PRO_5002148687" description="SET domain-containing protein" evidence="2">
    <location>
        <begin position="22"/>
        <end position="409"/>
    </location>
</feature>
<proteinExistence type="predicted"/>
<keyword evidence="4" id="KW-1185">Reference proteome</keyword>
<dbReference type="CDD" id="cd20071">
    <property type="entry name" value="SET_SMYD"/>
    <property type="match status" value="1"/>
</dbReference>
<feature type="region of interest" description="Disordered" evidence="1">
    <location>
        <begin position="55"/>
        <end position="95"/>
    </location>
</feature>
<dbReference type="Proteomes" id="UP000031575">
    <property type="component" value="Unassembled WGS sequence"/>
</dbReference>
<organism evidence="3 4">
    <name type="scientific">Sporothrix brasiliensis 5110</name>
    <dbReference type="NCBI Taxonomy" id="1398154"/>
    <lineage>
        <taxon>Eukaryota</taxon>
        <taxon>Fungi</taxon>
        <taxon>Dikarya</taxon>
        <taxon>Ascomycota</taxon>
        <taxon>Pezizomycotina</taxon>
        <taxon>Sordariomycetes</taxon>
        <taxon>Sordariomycetidae</taxon>
        <taxon>Ophiostomatales</taxon>
        <taxon>Ophiostomataceae</taxon>
        <taxon>Sporothrix</taxon>
    </lineage>
</organism>
<feature type="signal peptide" evidence="2">
    <location>
        <begin position="1"/>
        <end position="21"/>
    </location>
</feature>
<gene>
    <name evidence="3" type="ORF">SPBR_04236</name>
</gene>
<evidence type="ECO:0000313" key="3">
    <source>
        <dbReference type="EMBL" id="KIH93388.1"/>
    </source>
</evidence>
<evidence type="ECO:0000256" key="2">
    <source>
        <dbReference type="SAM" id="SignalP"/>
    </source>
</evidence>
<sequence length="409" mass="44272">MSCMSSRLAVLPLLAWAGAAAVSPDNVDIRTCAPRIPAPLQRYGRFLCPSALDEATARAPSQEGDDEEGDDDDDDDDDDDEEGDDGDDGAPTQFCVYTNHRHGIGGLSIVTTPETAAASMAVWDEALPAPPELARNASRAYAMVDVPGRGKGVVATRRIRQYEAFMVDYAALAVDLRVAGGAVPRDEGYRLLGTATGQVSDPARVLGLAQTSTVARHPVENVLRSNAFHTALGADADDHMALYPDLARINHACMPNLAVTVAAARDIAPGEEITTRAARQQALLRWNFVCQCPLCAAAPADVDASDARRIRIDEQRASVEQAVARRHSSPRAAKLAALETIRDLFPRLHEEEVFTAYGEQYANIGRLYWALGDRSQAQFYAQRSLDMLADQGFLGAADRDKVHLLMRTF</sequence>
<comment type="caution">
    <text evidence="3">The sequence shown here is derived from an EMBL/GenBank/DDBJ whole genome shotgun (WGS) entry which is preliminary data.</text>
</comment>
<dbReference type="Gene3D" id="2.170.270.10">
    <property type="entry name" value="SET domain"/>
    <property type="match status" value="1"/>
</dbReference>
<accession>A0A0C2FQR0</accession>
<dbReference type="AlphaFoldDB" id="A0A0C2FQR0"/>
<feature type="compositionally biased region" description="Acidic residues" evidence="1">
    <location>
        <begin position="63"/>
        <end position="88"/>
    </location>
</feature>
<dbReference type="InterPro" id="IPR046341">
    <property type="entry name" value="SET_dom_sf"/>
</dbReference>
<dbReference type="EMBL" id="AWTV01000005">
    <property type="protein sequence ID" value="KIH93388.1"/>
    <property type="molecule type" value="Genomic_DNA"/>
</dbReference>
<dbReference type="PANTHER" id="PTHR47332">
    <property type="entry name" value="SET DOMAIN-CONTAINING PROTEIN 5"/>
    <property type="match status" value="1"/>
</dbReference>
<protein>
    <recommendedName>
        <fullName evidence="5">SET domain-containing protein</fullName>
    </recommendedName>
</protein>
<dbReference type="OrthoDB" id="438641at2759"/>
<evidence type="ECO:0008006" key="5">
    <source>
        <dbReference type="Google" id="ProtNLM"/>
    </source>
</evidence>
<evidence type="ECO:0000313" key="4">
    <source>
        <dbReference type="Proteomes" id="UP000031575"/>
    </source>
</evidence>
<dbReference type="SUPFAM" id="SSF82199">
    <property type="entry name" value="SET domain"/>
    <property type="match status" value="1"/>
</dbReference>
<dbReference type="GeneID" id="63677440"/>
<dbReference type="HOGENOM" id="CLU_028281_6_0_1"/>
<reference evidence="3 4" key="1">
    <citation type="journal article" date="2014" name="BMC Genomics">
        <title>Comparative genomics of the major fungal agents of human and animal Sporotrichosis: Sporothrix schenckii and Sporothrix brasiliensis.</title>
        <authorList>
            <person name="Teixeira M.M."/>
            <person name="de Almeida L.G."/>
            <person name="Kubitschek-Barreira P."/>
            <person name="Alves F.L."/>
            <person name="Kioshima E.S."/>
            <person name="Abadio A.K."/>
            <person name="Fernandes L."/>
            <person name="Derengowski L.S."/>
            <person name="Ferreira K.S."/>
            <person name="Souza R.C."/>
            <person name="Ruiz J.C."/>
            <person name="de Andrade N.C."/>
            <person name="Paes H.C."/>
            <person name="Nicola A.M."/>
            <person name="Albuquerque P."/>
            <person name="Gerber A.L."/>
            <person name="Martins V.P."/>
            <person name="Peconick L.D."/>
            <person name="Neto A.V."/>
            <person name="Chaucanez C.B."/>
            <person name="Silva P.A."/>
            <person name="Cunha O.L."/>
            <person name="de Oliveira F.F."/>
            <person name="dos Santos T.C."/>
            <person name="Barros A.L."/>
            <person name="Soares M.A."/>
            <person name="de Oliveira L.M."/>
            <person name="Marini M.M."/>
            <person name="Villalobos-Duno H."/>
            <person name="Cunha M.M."/>
            <person name="de Hoog S."/>
            <person name="da Silveira J.F."/>
            <person name="Henrissat B."/>
            <person name="Nino-Vega G.A."/>
            <person name="Cisalpino P.S."/>
            <person name="Mora-Montes H.M."/>
            <person name="Almeida S.R."/>
            <person name="Stajich J.E."/>
            <person name="Lopes-Bezerra L.M."/>
            <person name="Vasconcelos A.T."/>
            <person name="Felipe M.S."/>
        </authorList>
    </citation>
    <scope>NUCLEOTIDE SEQUENCE [LARGE SCALE GENOMIC DNA]</scope>
    <source>
        <strain evidence="3 4">5110</strain>
    </source>
</reference>
<dbReference type="InterPro" id="IPR053185">
    <property type="entry name" value="SET_domain_protein"/>
</dbReference>
<keyword evidence="2" id="KW-0732">Signal</keyword>
<dbReference type="RefSeq" id="XP_040621398.1">
    <property type="nucleotide sequence ID" value="XM_040762519.1"/>
</dbReference>
<dbReference type="PANTHER" id="PTHR47332:SF6">
    <property type="entry name" value="SET DOMAIN-CONTAINING PROTEIN"/>
    <property type="match status" value="1"/>
</dbReference>
<name>A0A0C2FQR0_9PEZI</name>